<reference evidence="2 3" key="1">
    <citation type="submission" date="2020-06" db="EMBL/GenBank/DDBJ databases">
        <title>Taxonomy, biology and ecology of Rhodococcus bacteria occurring in California pistachio and other woody hosts as revealed by genome sequence analyses.</title>
        <authorList>
            <person name="Gai Y."/>
            <person name="Riely B."/>
        </authorList>
    </citation>
    <scope>NUCLEOTIDE SEQUENCE [LARGE SCALE GENOMIC DNA]</scope>
    <source>
        <strain evidence="2 3">BP-284</strain>
    </source>
</reference>
<organism evidence="2 3">
    <name type="scientific">Rhodococcoides kroppenstedtii</name>
    <dbReference type="NCBI Taxonomy" id="293050"/>
    <lineage>
        <taxon>Bacteria</taxon>
        <taxon>Bacillati</taxon>
        <taxon>Actinomycetota</taxon>
        <taxon>Actinomycetes</taxon>
        <taxon>Mycobacteriales</taxon>
        <taxon>Nocardiaceae</taxon>
        <taxon>Rhodococcoides</taxon>
    </lineage>
</organism>
<accession>A0ABS7NT58</accession>
<gene>
    <name evidence="2" type="ORF">HQ605_10200</name>
</gene>
<evidence type="ECO:0000313" key="2">
    <source>
        <dbReference type="EMBL" id="MBY6321196.1"/>
    </source>
</evidence>
<feature type="transmembrane region" description="Helical" evidence="1">
    <location>
        <begin position="102"/>
        <end position="119"/>
    </location>
</feature>
<keyword evidence="1" id="KW-1133">Transmembrane helix</keyword>
<feature type="transmembrane region" description="Helical" evidence="1">
    <location>
        <begin position="32"/>
        <end position="54"/>
    </location>
</feature>
<evidence type="ECO:0000313" key="3">
    <source>
        <dbReference type="Proteomes" id="UP001520140"/>
    </source>
</evidence>
<keyword evidence="1" id="KW-0472">Membrane</keyword>
<keyword evidence="3" id="KW-1185">Reference proteome</keyword>
<feature type="transmembrane region" description="Helical" evidence="1">
    <location>
        <begin position="74"/>
        <end position="90"/>
    </location>
</feature>
<protein>
    <recommendedName>
        <fullName evidence="4">Integral membrane protein</fullName>
    </recommendedName>
</protein>
<keyword evidence="1" id="KW-0812">Transmembrane</keyword>
<dbReference type="RefSeq" id="WP_068103676.1">
    <property type="nucleotide sequence ID" value="NZ_JAAFYU010000023.1"/>
</dbReference>
<proteinExistence type="predicted"/>
<feature type="transmembrane region" description="Helical" evidence="1">
    <location>
        <begin position="131"/>
        <end position="150"/>
    </location>
</feature>
<sequence>MRTTTSGHHTATAKGRFRFPHRWRQIDPARRGIVLAWLAFTLTFGGARLVTWLIQIDTSNVGDISAGGVHLHHYLWGILLLAAVAVFGLVDRSPKARSWMGAALGIALGLIVDEAALLITLEDVYWHSEGWSSIALAITIIGVVGTGLVLTRSGAERDGSGGA</sequence>
<comment type="caution">
    <text evidence="2">The sequence shown here is derived from an EMBL/GenBank/DDBJ whole genome shotgun (WGS) entry which is preliminary data.</text>
</comment>
<evidence type="ECO:0008006" key="4">
    <source>
        <dbReference type="Google" id="ProtNLM"/>
    </source>
</evidence>
<name>A0ABS7NT58_9NOCA</name>
<evidence type="ECO:0000256" key="1">
    <source>
        <dbReference type="SAM" id="Phobius"/>
    </source>
</evidence>
<dbReference type="EMBL" id="JABUKG010000009">
    <property type="protein sequence ID" value="MBY6321196.1"/>
    <property type="molecule type" value="Genomic_DNA"/>
</dbReference>
<dbReference type="Proteomes" id="UP001520140">
    <property type="component" value="Unassembled WGS sequence"/>
</dbReference>